<reference evidence="1 2" key="1">
    <citation type="submission" date="2020-04" db="EMBL/GenBank/DDBJ databases">
        <authorList>
            <person name="Hitch T.C.A."/>
            <person name="Wylensek D."/>
            <person name="Clavel T."/>
        </authorList>
    </citation>
    <scope>NUCLEOTIDE SEQUENCE [LARGE SCALE GENOMIC DNA]</scope>
    <source>
        <strain evidence="1 2">PG-130-P53-12</strain>
    </source>
</reference>
<gene>
    <name evidence="1" type="ORF">HF878_10410</name>
</gene>
<sequence length="104" mass="11564">MTKYYTANVDPSRLIVVTNRAGTVAPGKCRVRQATKEELDELDKLLGPVDKSILAPNGGAKGIYALQEPHFRMPRNPAREEAEAKERAKKKAAFRAAMIKRNTK</sequence>
<name>A0A848B695_9FIRM</name>
<keyword evidence="2" id="KW-1185">Reference proteome</keyword>
<organism evidence="1 2">
    <name type="scientific">Selenomonas bovis</name>
    <dbReference type="NCBI Taxonomy" id="416586"/>
    <lineage>
        <taxon>Bacteria</taxon>
        <taxon>Bacillati</taxon>
        <taxon>Bacillota</taxon>
        <taxon>Negativicutes</taxon>
        <taxon>Selenomonadales</taxon>
        <taxon>Selenomonadaceae</taxon>
        <taxon>Selenomonas</taxon>
    </lineage>
</organism>
<dbReference type="AlphaFoldDB" id="A0A848B695"/>
<proteinExistence type="predicted"/>
<accession>A0A848B695</accession>
<comment type="caution">
    <text evidence="1">The sequence shown here is derived from an EMBL/GenBank/DDBJ whole genome shotgun (WGS) entry which is preliminary data.</text>
</comment>
<dbReference type="Proteomes" id="UP000543804">
    <property type="component" value="Unassembled WGS sequence"/>
</dbReference>
<dbReference type="RefSeq" id="WP_170078056.1">
    <property type="nucleotide sequence ID" value="NZ_JABAFA010000067.1"/>
</dbReference>
<evidence type="ECO:0000313" key="1">
    <source>
        <dbReference type="EMBL" id="NMD99859.1"/>
    </source>
</evidence>
<evidence type="ECO:0000313" key="2">
    <source>
        <dbReference type="Proteomes" id="UP000543804"/>
    </source>
</evidence>
<protein>
    <submittedName>
        <fullName evidence="1">Uncharacterized protein</fullName>
    </submittedName>
</protein>
<dbReference type="EMBL" id="JABAFA010000067">
    <property type="protein sequence ID" value="NMD99859.1"/>
    <property type="molecule type" value="Genomic_DNA"/>
</dbReference>